<dbReference type="CDD" id="cd03801">
    <property type="entry name" value="GT4_PimA-like"/>
    <property type="match status" value="1"/>
</dbReference>
<sequence>MTRLQIVHLLDDFALGGVTKGLDVYNDPGFTDVAESRTVAIKSDAVIAPRVDADIIVTHFPPNWRRILFLLSLKARNPHASLLHVEHSYSAEWENLHVPHKARFRFMLKMAFSIVDHVVAVSHGVGEWMSRIGAVQGDRLTIIYPYSGKKGLDRVPDMKRPDDGRLIIGAYGRFHECKNFDTLIKAVRLLGEDAPVDLVLGGFGPEQDKLVELAGMARNIRFTGRVDDVAAFLAGIHVFAVPSRYEAYGQVANEAREAGRAILVSPVGGLPEQVGRGGVVADCSTPESLADAIAALHHLPLEQMGQEGRKATHGCGQERVAQWIKLFRLLVPRAGSSALIRRSPGLSTA</sequence>
<dbReference type="Proteomes" id="UP000503018">
    <property type="component" value="Chromosome"/>
</dbReference>
<evidence type="ECO:0000313" key="2">
    <source>
        <dbReference type="Proteomes" id="UP000503018"/>
    </source>
</evidence>
<keyword evidence="1" id="KW-0808">Transferase</keyword>
<dbReference type="PANTHER" id="PTHR12526">
    <property type="entry name" value="GLYCOSYLTRANSFERASE"/>
    <property type="match status" value="1"/>
</dbReference>
<accession>A0A6M4AQD5</accession>
<keyword evidence="2" id="KW-1185">Reference proteome</keyword>
<gene>
    <name evidence="1" type="ORF">GV829_01320</name>
</gene>
<protein>
    <submittedName>
        <fullName evidence="1">Glycosyltransferase family 4 protein</fullName>
    </submittedName>
</protein>
<dbReference type="PANTHER" id="PTHR12526:SF584">
    <property type="entry name" value="GLYCOSYLTRANSFERASE"/>
    <property type="match status" value="1"/>
</dbReference>
<dbReference type="KEGG" id="slan:GV829_01320"/>
<dbReference type="Gene3D" id="3.40.50.2000">
    <property type="entry name" value="Glycogen Phosphorylase B"/>
    <property type="match status" value="2"/>
</dbReference>
<evidence type="ECO:0000313" key="1">
    <source>
        <dbReference type="EMBL" id="QJQ31245.1"/>
    </source>
</evidence>
<dbReference type="Pfam" id="PF13692">
    <property type="entry name" value="Glyco_trans_1_4"/>
    <property type="match status" value="1"/>
</dbReference>
<dbReference type="AlphaFoldDB" id="A0A6M4AQD5"/>
<name>A0A6M4AQD5_9SPHN</name>
<dbReference type="RefSeq" id="WP_169943462.1">
    <property type="nucleotide sequence ID" value="NZ_CP053015.1"/>
</dbReference>
<dbReference type="SUPFAM" id="SSF53756">
    <property type="entry name" value="UDP-Glycosyltransferase/glycogen phosphorylase"/>
    <property type="match status" value="1"/>
</dbReference>
<reference evidence="1 2" key="1">
    <citation type="submission" date="2020-01" db="EMBL/GenBank/DDBJ databases">
        <title>Sphingomonas sp. strain CSW-10.</title>
        <authorList>
            <person name="Chen W.-M."/>
        </authorList>
    </citation>
    <scope>NUCLEOTIDE SEQUENCE [LARGE SCALE GENOMIC DNA]</scope>
    <source>
        <strain evidence="1 2">CSW-10</strain>
    </source>
</reference>
<dbReference type="GO" id="GO:0016740">
    <property type="term" value="F:transferase activity"/>
    <property type="evidence" value="ECO:0007669"/>
    <property type="project" value="UniProtKB-KW"/>
</dbReference>
<proteinExistence type="predicted"/>
<dbReference type="EMBL" id="CP053015">
    <property type="protein sequence ID" value="QJQ31245.1"/>
    <property type="molecule type" value="Genomic_DNA"/>
</dbReference>
<organism evidence="1 2">
    <name type="scientific">Sphingomonas lacunae</name>
    <dbReference type="NCBI Taxonomy" id="2698828"/>
    <lineage>
        <taxon>Bacteria</taxon>
        <taxon>Pseudomonadati</taxon>
        <taxon>Pseudomonadota</taxon>
        <taxon>Alphaproteobacteria</taxon>
        <taxon>Sphingomonadales</taxon>
        <taxon>Sphingomonadaceae</taxon>
        <taxon>Sphingomonas</taxon>
    </lineage>
</organism>